<evidence type="ECO:0000313" key="1">
    <source>
        <dbReference type="EMBL" id="MET3579778.1"/>
    </source>
</evidence>
<name>A0ABV2GNA8_9HYPH</name>
<dbReference type="Gene3D" id="1.10.10.800">
    <property type="match status" value="1"/>
</dbReference>
<comment type="caution">
    <text evidence="1">The sequence shown here is derived from an EMBL/GenBank/DDBJ whole genome shotgun (WGS) entry which is preliminary data.</text>
</comment>
<organism evidence="1 2">
    <name type="scientific">Mesorhizobium robiniae</name>
    <dbReference type="NCBI Taxonomy" id="559315"/>
    <lineage>
        <taxon>Bacteria</taxon>
        <taxon>Pseudomonadati</taxon>
        <taxon>Pseudomonadota</taxon>
        <taxon>Alphaproteobacteria</taxon>
        <taxon>Hyphomicrobiales</taxon>
        <taxon>Phyllobacteriaceae</taxon>
        <taxon>Mesorhizobium</taxon>
    </lineage>
</organism>
<accession>A0ABV2GNA8</accession>
<dbReference type="InterPro" id="IPR051411">
    <property type="entry name" value="Polyketide_trans_af380"/>
</dbReference>
<dbReference type="Proteomes" id="UP001549204">
    <property type="component" value="Unassembled WGS sequence"/>
</dbReference>
<gene>
    <name evidence="1" type="ORF">ABID19_002809</name>
</gene>
<dbReference type="InterPro" id="IPR029058">
    <property type="entry name" value="AB_hydrolase_fold"/>
</dbReference>
<keyword evidence="2" id="KW-1185">Reference proteome</keyword>
<evidence type="ECO:0000313" key="2">
    <source>
        <dbReference type="Proteomes" id="UP001549204"/>
    </source>
</evidence>
<dbReference type="Gene3D" id="3.40.50.1820">
    <property type="entry name" value="alpha/beta hydrolase"/>
    <property type="match status" value="1"/>
</dbReference>
<dbReference type="PANTHER" id="PTHR47751:SF1">
    <property type="entry name" value="SUPERFAMILY HYDROLASE, PUTATIVE (AFU_ORTHOLOGUE AFUA_2G16580)-RELATED"/>
    <property type="match status" value="1"/>
</dbReference>
<dbReference type="PANTHER" id="PTHR47751">
    <property type="entry name" value="SUPERFAMILY HYDROLASE, PUTATIVE (AFU_ORTHOLOGUE AFUA_2G16580)-RELATED"/>
    <property type="match status" value="1"/>
</dbReference>
<sequence length="370" mass="40197">MTRPDWISEAEICGPGVPGAATQHDMMCSYRPPGANGTIERDFESVKEHAPGGGMGIENRRVTFKSDGRALVGQLRLPDGFAENQQYPSVIVVGPGSSVKEQAGGFYAEKLAAKGYLTLVFDPSFQGESEGFPRDTEDPAARVEDIRCAVDFLVTLPFVDEEAIGLLGICAGGGYAINAALIERRFKAVGTVVANDLGSAWRRSQPQASAVEDTLAAVAKQRTLEARGGSEKRLDWLPSPAEAKSAGIKDPSLLNAIDYYATPRGHHDRRTNRRLFVSDALLIGYDAFHLVGELLVQPLQVIVGGQLGTTFSHEAGRGLWERARNRRDFVVIDGADHYDMYDVPEYVDEAVAYLASLYDDHLRPGTGRKS</sequence>
<dbReference type="SUPFAM" id="SSF53474">
    <property type="entry name" value="alpha/beta-Hydrolases"/>
    <property type="match status" value="1"/>
</dbReference>
<protein>
    <submittedName>
        <fullName evidence="1">Fermentation-respiration switch protein FrsA (DUF1100 family)</fullName>
    </submittedName>
</protein>
<proteinExistence type="predicted"/>
<reference evidence="1 2" key="1">
    <citation type="submission" date="2024-06" db="EMBL/GenBank/DDBJ databases">
        <title>Genomic Encyclopedia of Type Strains, Phase IV (KMG-IV): sequencing the most valuable type-strain genomes for metagenomic binning, comparative biology and taxonomic classification.</title>
        <authorList>
            <person name="Goeker M."/>
        </authorList>
    </citation>
    <scope>NUCLEOTIDE SEQUENCE [LARGE SCALE GENOMIC DNA]</scope>
    <source>
        <strain evidence="1 2">DSM 100022</strain>
    </source>
</reference>
<dbReference type="RefSeq" id="WP_354491245.1">
    <property type="nucleotide sequence ID" value="NZ_JBEPMC010000004.1"/>
</dbReference>
<dbReference type="EMBL" id="JBEPMC010000004">
    <property type="protein sequence ID" value="MET3579778.1"/>
    <property type="molecule type" value="Genomic_DNA"/>
</dbReference>